<keyword evidence="2" id="KW-0723">Serine/threonine-protein kinase</keyword>
<evidence type="ECO:0000256" key="8">
    <source>
        <dbReference type="ARBA" id="ARBA00048679"/>
    </source>
</evidence>
<dbReference type="PROSITE" id="PS50011">
    <property type="entry name" value="PROTEIN_KINASE_DOM"/>
    <property type="match status" value="1"/>
</dbReference>
<keyword evidence="3" id="KW-0808">Transferase</keyword>
<dbReference type="GO" id="GO:0004674">
    <property type="term" value="F:protein serine/threonine kinase activity"/>
    <property type="evidence" value="ECO:0007669"/>
    <property type="project" value="UniProtKB-KW"/>
</dbReference>
<dbReference type="Gene3D" id="1.10.510.10">
    <property type="entry name" value="Transferase(Phosphotransferase) domain 1"/>
    <property type="match status" value="1"/>
</dbReference>
<dbReference type="InterPro" id="IPR000719">
    <property type="entry name" value="Prot_kinase_dom"/>
</dbReference>
<evidence type="ECO:0000256" key="7">
    <source>
        <dbReference type="ARBA" id="ARBA00047899"/>
    </source>
</evidence>
<organism evidence="10 11">
    <name type="scientific">Marasmius oreades</name>
    <name type="common">fairy-ring Marasmius</name>
    <dbReference type="NCBI Taxonomy" id="181124"/>
    <lineage>
        <taxon>Eukaryota</taxon>
        <taxon>Fungi</taxon>
        <taxon>Dikarya</taxon>
        <taxon>Basidiomycota</taxon>
        <taxon>Agaricomycotina</taxon>
        <taxon>Agaricomycetes</taxon>
        <taxon>Agaricomycetidae</taxon>
        <taxon>Agaricales</taxon>
        <taxon>Marasmiineae</taxon>
        <taxon>Marasmiaceae</taxon>
        <taxon>Marasmius</taxon>
    </lineage>
</organism>
<dbReference type="KEGG" id="more:E1B28_010756"/>
<feature type="domain" description="Protein kinase" evidence="9">
    <location>
        <begin position="1"/>
        <end position="215"/>
    </location>
</feature>
<dbReference type="PANTHER" id="PTHR24356">
    <property type="entry name" value="SERINE/THREONINE-PROTEIN KINASE"/>
    <property type="match status" value="1"/>
</dbReference>
<evidence type="ECO:0000256" key="6">
    <source>
        <dbReference type="ARBA" id="ARBA00022840"/>
    </source>
</evidence>
<evidence type="ECO:0000259" key="9">
    <source>
        <dbReference type="PROSITE" id="PS50011"/>
    </source>
</evidence>
<dbReference type="GO" id="GO:0035556">
    <property type="term" value="P:intracellular signal transduction"/>
    <property type="evidence" value="ECO:0007669"/>
    <property type="project" value="TreeGrafter"/>
</dbReference>
<gene>
    <name evidence="10" type="ORF">E1B28_010756</name>
</gene>
<dbReference type="GO" id="GO:0005737">
    <property type="term" value="C:cytoplasm"/>
    <property type="evidence" value="ECO:0007669"/>
    <property type="project" value="TreeGrafter"/>
</dbReference>
<evidence type="ECO:0000313" key="11">
    <source>
        <dbReference type="Proteomes" id="UP001049176"/>
    </source>
</evidence>
<evidence type="ECO:0000313" key="10">
    <source>
        <dbReference type="EMBL" id="KAG7089046.1"/>
    </source>
</evidence>
<dbReference type="GO" id="GO:0005524">
    <property type="term" value="F:ATP binding"/>
    <property type="evidence" value="ECO:0007669"/>
    <property type="project" value="UniProtKB-KW"/>
</dbReference>
<evidence type="ECO:0000256" key="1">
    <source>
        <dbReference type="ARBA" id="ARBA00012513"/>
    </source>
</evidence>
<dbReference type="SUPFAM" id="SSF56112">
    <property type="entry name" value="Protein kinase-like (PK-like)"/>
    <property type="match status" value="1"/>
</dbReference>
<accession>A0A9P7RTQ4</accession>
<dbReference type="AlphaFoldDB" id="A0A9P7RTQ4"/>
<protein>
    <recommendedName>
        <fullName evidence="1">non-specific serine/threonine protein kinase</fullName>
        <ecNumber evidence="1">2.7.11.1</ecNumber>
    </recommendedName>
</protein>
<dbReference type="GO" id="GO:0005634">
    <property type="term" value="C:nucleus"/>
    <property type="evidence" value="ECO:0007669"/>
    <property type="project" value="TreeGrafter"/>
</dbReference>
<dbReference type="InterPro" id="IPR011009">
    <property type="entry name" value="Kinase-like_dom_sf"/>
</dbReference>
<evidence type="ECO:0000256" key="2">
    <source>
        <dbReference type="ARBA" id="ARBA00022527"/>
    </source>
</evidence>
<comment type="catalytic activity">
    <reaction evidence="8">
        <text>L-seryl-[protein] + ATP = O-phospho-L-seryl-[protein] + ADP + H(+)</text>
        <dbReference type="Rhea" id="RHEA:17989"/>
        <dbReference type="Rhea" id="RHEA-COMP:9863"/>
        <dbReference type="Rhea" id="RHEA-COMP:11604"/>
        <dbReference type="ChEBI" id="CHEBI:15378"/>
        <dbReference type="ChEBI" id="CHEBI:29999"/>
        <dbReference type="ChEBI" id="CHEBI:30616"/>
        <dbReference type="ChEBI" id="CHEBI:83421"/>
        <dbReference type="ChEBI" id="CHEBI:456216"/>
        <dbReference type="EC" id="2.7.11.1"/>
    </reaction>
</comment>
<dbReference type="OrthoDB" id="3359639at2759"/>
<name>A0A9P7RTQ4_9AGAR</name>
<reference evidence="10" key="1">
    <citation type="journal article" date="2021" name="Genome Biol. Evol.">
        <title>The assembled and annotated genome of the fairy-ring fungus Marasmius oreades.</title>
        <authorList>
            <person name="Hiltunen M."/>
            <person name="Ament-Velasquez S.L."/>
            <person name="Johannesson H."/>
        </authorList>
    </citation>
    <scope>NUCLEOTIDE SEQUENCE</scope>
    <source>
        <strain evidence="10">03SP1</strain>
    </source>
</reference>
<dbReference type="Pfam" id="PF00069">
    <property type="entry name" value="Pkinase"/>
    <property type="match status" value="1"/>
</dbReference>
<sequence>MAAFHTSTHLSLIIPYAPLSSLWDLLSSSPLSPVWIGEEELKWWVPQVICAIAWYHDQGYAHRDVKPHNSVVTEEKKILIRDFRSAVPAHGLDEEVHRILTHEAALVQLELEEDAEITSRSTLSNRGAIGNLHRTFSSGPLTRKEDERGPEEFREHPWFDRVKWDTLHQGNAYRFFPPNLVKSYFIEHPLEALHLPQFVYAGPNLIPTPTQDDMS</sequence>
<comment type="catalytic activity">
    <reaction evidence="7">
        <text>L-threonyl-[protein] + ATP = O-phospho-L-threonyl-[protein] + ADP + H(+)</text>
        <dbReference type="Rhea" id="RHEA:46608"/>
        <dbReference type="Rhea" id="RHEA-COMP:11060"/>
        <dbReference type="Rhea" id="RHEA-COMP:11605"/>
        <dbReference type="ChEBI" id="CHEBI:15378"/>
        <dbReference type="ChEBI" id="CHEBI:30013"/>
        <dbReference type="ChEBI" id="CHEBI:30616"/>
        <dbReference type="ChEBI" id="CHEBI:61977"/>
        <dbReference type="ChEBI" id="CHEBI:456216"/>
        <dbReference type="EC" id="2.7.11.1"/>
    </reaction>
</comment>
<dbReference type="EC" id="2.7.11.1" evidence="1"/>
<keyword evidence="4" id="KW-0547">Nucleotide-binding</keyword>
<dbReference type="EMBL" id="CM032187">
    <property type="protein sequence ID" value="KAG7089046.1"/>
    <property type="molecule type" value="Genomic_DNA"/>
</dbReference>
<keyword evidence="6" id="KW-0067">ATP-binding</keyword>
<dbReference type="RefSeq" id="XP_043005516.1">
    <property type="nucleotide sequence ID" value="XM_043155734.1"/>
</dbReference>
<dbReference type="Proteomes" id="UP001049176">
    <property type="component" value="Chromosome 7"/>
</dbReference>
<dbReference type="GeneID" id="66079831"/>
<dbReference type="PANTHER" id="PTHR24356:SF1">
    <property type="entry name" value="SERINE_THREONINE-PROTEIN KINASE GREATWALL"/>
    <property type="match status" value="1"/>
</dbReference>
<evidence type="ECO:0000256" key="5">
    <source>
        <dbReference type="ARBA" id="ARBA00022777"/>
    </source>
</evidence>
<comment type="caution">
    <text evidence="10">The sequence shown here is derived from an EMBL/GenBank/DDBJ whole genome shotgun (WGS) entry which is preliminary data.</text>
</comment>
<keyword evidence="5" id="KW-0418">Kinase</keyword>
<keyword evidence="11" id="KW-1185">Reference proteome</keyword>
<evidence type="ECO:0000256" key="3">
    <source>
        <dbReference type="ARBA" id="ARBA00022679"/>
    </source>
</evidence>
<evidence type="ECO:0000256" key="4">
    <source>
        <dbReference type="ARBA" id="ARBA00022741"/>
    </source>
</evidence>
<dbReference type="InterPro" id="IPR050236">
    <property type="entry name" value="Ser_Thr_kinase_AGC"/>
</dbReference>
<proteinExistence type="predicted"/>